<dbReference type="Pfam" id="PF13778">
    <property type="entry name" value="DUF4174"/>
    <property type="match status" value="1"/>
</dbReference>
<accession>L8JHY1</accession>
<comment type="caution">
    <text evidence="3">The sequence shown here is derived from an EMBL/GenBank/DDBJ whole genome shotgun (WGS) entry which is preliminary data.</text>
</comment>
<keyword evidence="1" id="KW-0732">Signal</keyword>
<protein>
    <recommendedName>
        <fullName evidence="2">DUF4174 domain-containing protein</fullName>
    </recommendedName>
</protein>
<dbReference type="Proteomes" id="UP000011134">
    <property type="component" value="Unassembled WGS sequence"/>
</dbReference>
<sequence>MFFAPEKDEHVKAFMMQTLMNDCLLQERDIRTLVITKDGFNKPANLFSPEDIRHLRKKYKIKGNDHTTILIGKDGLEKHRWGETTNWIFITELIDKMPLRKVEMTSRPSRCSA</sequence>
<evidence type="ECO:0000313" key="3">
    <source>
        <dbReference type="EMBL" id="ELR67828.1"/>
    </source>
</evidence>
<dbReference type="EMBL" id="AMZO01000001">
    <property type="protein sequence ID" value="ELR67828.1"/>
    <property type="molecule type" value="Genomic_DNA"/>
</dbReference>
<evidence type="ECO:0000256" key="1">
    <source>
        <dbReference type="ARBA" id="ARBA00022729"/>
    </source>
</evidence>
<proteinExistence type="predicted"/>
<keyword evidence="4" id="KW-1185">Reference proteome</keyword>
<evidence type="ECO:0000313" key="4">
    <source>
        <dbReference type="Proteomes" id="UP000011134"/>
    </source>
</evidence>
<dbReference type="PATRIC" id="fig|1056511.3.peg.136"/>
<reference evidence="3 4" key="1">
    <citation type="submission" date="2012-12" db="EMBL/GenBank/DDBJ databases">
        <title>Genome Assembly of Photobacterium sp. AK15.</title>
        <authorList>
            <person name="Khatri I."/>
            <person name="Vaidya B."/>
            <person name="Srinivas T.N.R."/>
            <person name="Subramanian S."/>
            <person name="Pinnaka A."/>
        </authorList>
    </citation>
    <scope>NUCLEOTIDE SEQUENCE [LARGE SCALE GENOMIC DNA]</scope>
    <source>
        <strain evidence="3 4">AK15</strain>
    </source>
</reference>
<dbReference type="AlphaFoldDB" id="L8JHY1"/>
<organism evidence="3 4">
    <name type="scientific">Photobacterium marinum</name>
    <dbReference type="NCBI Taxonomy" id="1056511"/>
    <lineage>
        <taxon>Bacteria</taxon>
        <taxon>Pseudomonadati</taxon>
        <taxon>Pseudomonadota</taxon>
        <taxon>Gammaproteobacteria</taxon>
        <taxon>Vibrionales</taxon>
        <taxon>Vibrionaceae</taxon>
        <taxon>Photobacterium</taxon>
    </lineage>
</organism>
<name>L8JHY1_9GAMM</name>
<evidence type="ECO:0000259" key="2">
    <source>
        <dbReference type="Pfam" id="PF13778"/>
    </source>
</evidence>
<gene>
    <name evidence="3" type="ORF">C942_00135</name>
</gene>
<dbReference type="InterPro" id="IPR025232">
    <property type="entry name" value="DUF4174"/>
</dbReference>
<feature type="domain" description="DUF4174" evidence="2">
    <location>
        <begin position="3"/>
        <end position="103"/>
    </location>
</feature>